<feature type="domain" description="NADH-Ubiquinone oxidoreductase (complex I) chain 5 N-terminal" evidence="11">
    <location>
        <begin position="63"/>
        <end position="106"/>
    </location>
</feature>
<comment type="similarity">
    <text evidence="2">Belongs to the CPA3 antiporters (TC 2.A.63) subunit A family.</text>
</comment>
<dbReference type="RefSeq" id="WP_148958509.1">
    <property type="nucleotide sequence ID" value="NZ_QSND01000005.1"/>
</dbReference>
<evidence type="ECO:0000256" key="9">
    <source>
        <dbReference type="RuleBase" id="RU000320"/>
    </source>
</evidence>
<dbReference type="GO" id="GO:0003954">
    <property type="term" value="F:NADH dehydrogenase activity"/>
    <property type="evidence" value="ECO:0007669"/>
    <property type="project" value="TreeGrafter"/>
</dbReference>
<dbReference type="Proteomes" id="UP000324326">
    <property type="component" value="Unassembled WGS sequence"/>
</dbReference>
<keyword evidence="7 8" id="KW-0472">Membrane</keyword>
<evidence type="ECO:0000256" key="1">
    <source>
        <dbReference type="ARBA" id="ARBA00004651"/>
    </source>
</evidence>
<feature type="domain" description="NADH:quinone oxidoreductase/Mrp antiporter transmembrane" evidence="10">
    <location>
        <begin position="123"/>
        <end position="402"/>
    </location>
</feature>
<dbReference type="PANTHER" id="PTHR42829:SF1">
    <property type="entry name" value="INORGANIC CARBON TRANSPORTER SUBUNIT DABB-RELATED"/>
    <property type="match status" value="1"/>
</dbReference>
<keyword evidence="4 8" id="KW-1003">Cell membrane</keyword>
<dbReference type="InterPro" id="IPR001750">
    <property type="entry name" value="ND/Mrp_TM"/>
</dbReference>
<feature type="transmembrane region" description="Helical" evidence="8">
    <location>
        <begin position="105"/>
        <end position="121"/>
    </location>
</feature>
<comment type="subunit">
    <text evidence="8">Forms a complex with DabA.</text>
</comment>
<feature type="transmembrane region" description="Helical" evidence="8">
    <location>
        <begin position="12"/>
        <end position="30"/>
    </location>
</feature>
<comment type="function">
    <text evidence="8">Part of an energy-coupled inorganic carbon pump.</text>
</comment>
<feature type="transmembrane region" description="Helical" evidence="8">
    <location>
        <begin position="127"/>
        <end position="146"/>
    </location>
</feature>
<keyword evidence="6 8" id="KW-1133">Transmembrane helix</keyword>
<comment type="subcellular location">
    <subcellularLocation>
        <location evidence="1 8">Cell membrane</location>
        <topology evidence="1 8">Multi-pass membrane protein</topology>
    </subcellularLocation>
    <subcellularLocation>
        <location evidence="9">Membrane</location>
        <topology evidence="9">Multi-pass membrane protein</topology>
    </subcellularLocation>
</comment>
<feature type="transmembrane region" description="Helical" evidence="8">
    <location>
        <begin position="158"/>
        <end position="179"/>
    </location>
</feature>
<dbReference type="Pfam" id="PF00361">
    <property type="entry name" value="Proton_antipo_M"/>
    <property type="match status" value="1"/>
</dbReference>
<evidence type="ECO:0000313" key="13">
    <source>
        <dbReference type="Proteomes" id="UP000324326"/>
    </source>
</evidence>
<dbReference type="AlphaFoldDB" id="A0A5M8RK67"/>
<evidence type="ECO:0000256" key="3">
    <source>
        <dbReference type="ARBA" id="ARBA00022448"/>
    </source>
</evidence>
<feature type="transmembrane region" description="Helical" evidence="8">
    <location>
        <begin position="42"/>
        <end position="61"/>
    </location>
</feature>
<evidence type="ECO:0000259" key="11">
    <source>
        <dbReference type="Pfam" id="PF00662"/>
    </source>
</evidence>
<dbReference type="NCBIfam" id="NF006373">
    <property type="entry name" value="PRK08601.1"/>
    <property type="match status" value="1"/>
</dbReference>
<dbReference type="InterPro" id="IPR001516">
    <property type="entry name" value="Proton_antipo_N"/>
</dbReference>
<evidence type="ECO:0000256" key="4">
    <source>
        <dbReference type="ARBA" id="ARBA00022475"/>
    </source>
</evidence>
<dbReference type="InterPro" id="IPR046396">
    <property type="entry name" value="Transporter_DabB"/>
</dbReference>
<dbReference type="InterPro" id="IPR003945">
    <property type="entry name" value="NU5C-like"/>
</dbReference>
<dbReference type="EMBL" id="QSND01000005">
    <property type="protein sequence ID" value="KAA6447790.1"/>
    <property type="molecule type" value="Genomic_DNA"/>
</dbReference>
<dbReference type="GO" id="GO:0015990">
    <property type="term" value="P:electron transport coupled proton transport"/>
    <property type="evidence" value="ECO:0007669"/>
    <property type="project" value="TreeGrafter"/>
</dbReference>
<evidence type="ECO:0000256" key="8">
    <source>
        <dbReference type="HAMAP-Rule" id="MF_00862"/>
    </source>
</evidence>
<dbReference type="HAMAP" id="MF_00862">
    <property type="entry name" value="DabB"/>
    <property type="match status" value="1"/>
</dbReference>
<name>A0A5M8RK67_9BACI</name>
<comment type="caution">
    <text evidence="12">The sequence shown here is derived from an EMBL/GenBank/DDBJ whole genome shotgun (WGS) entry which is preliminary data.</text>
</comment>
<organism evidence="12 13">
    <name type="scientific">Bacillus swezeyi</name>
    <dbReference type="NCBI Taxonomy" id="1925020"/>
    <lineage>
        <taxon>Bacteria</taxon>
        <taxon>Bacillati</taxon>
        <taxon>Bacillota</taxon>
        <taxon>Bacilli</taxon>
        <taxon>Bacillales</taxon>
        <taxon>Bacillaceae</taxon>
        <taxon>Bacillus</taxon>
    </lineage>
</organism>
<comment type="similarity">
    <text evidence="8">Belongs to the inorganic carbon transporter (TC 9.A.2) DabB family.</text>
</comment>
<feature type="transmembrane region" description="Helical" evidence="8">
    <location>
        <begin position="379"/>
        <end position="399"/>
    </location>
</feature>
<dbReference type="PRINTS" id="PR01434">
    <property type="entry name" value="NADHDHGNASE5"/>
</dbReference>
<gene>
    <name evidence="8" type="primary">dabB</name>
    <name evidence="12" type="ORF">DX927_21335</name>
</gene>
<sequence length="510" mass="55088">MFDLVDSLFWLKIFFASLALCLFSALLVLNPKVPLPFVRIHAKIIALPPLAALAGMMTANASHTAAPWRLDSLAWLIALFVLTIGFIVQRYSVRYLFGDRSYRKFFFLLTLTTGGASSAWINDDLRWLLFCWGITLLGLTALIGLNSTWQAAKNAALYAGRIFALSWLAIAAAALWLSLSTGHWQLSSAIAEESLAQLSSWEKIGIGLLVILTVMIPAAQWPFHRWLLDSAIAPTPVSAVMHAGLVNVGGVMLTRFAPMFSGDALQLILLVPAVLSVLLGTGMMLVQTDYKRQLAASTVAQMGFMLIQCALGAYIAAVIHLVLHGLFKAALFLQAGSAVRRYESFASKPGRPALFWNILGGVFALILVTGIWFTAADDGYQMISALVLGWSLFVAWRQLVTAGHGLITRIAGLFILTGASLAFAIIHFVLHGLLKEAVVQGAQPPAIAVVLTAAVLLFGSAAGALIVRQRSAWSGALYLRLVKTGEPHSDSVEGRPNYLDQYLTQGGRQG</sequence>
<protein>
    <recommendedName>
        <fullName evidence="8">Probable inorganic carbon transporter subunit DabB</fullName>
    </recommendedName>
</protein>
<feature type="transmembrane region" description="Helical" evidence="8">
    <location>
        <begin position="73"/>
        <end position="93"/>
    </location>
</feature>
<feature type="transmembrane region" description="Helical" evidence="8">
    <location>
        <begin position="446"/>
        <end position="467"/>
    </location>
</feature>
<feature type="transmembrane region" description="Helical" evidence="8">
    <location>
        <begin position="204"/>
        <end position="223"/>
    </location>
</feature>
<proteinExistence type="inferred from homology"/>
<feature type="transmembrane region" description="Helical" evidence="8">
    <location>
        <begin position="264"/>
        <end position="286"/>
    </location>
</feature>
<evidence type="ECO:0000256" key="5">
    <source>
        <dbReference type="ARBA" id="ARBA00022692"/>
    </source>
</evidence>
<dbReference type="GO" id="GO:0042773">
    <property type="term" value="P:ATP synthesis coupled electron transport"/>
    <property type="evidence" value="ECO:0007669"/>
    <property type="project" value="InterPro"/>
</dbReference>
<feature type="transmembrane region" description="Helical" evidence="8">
    <location>
        <begin position="411"/>
        <end position="434"/>
    </location>
</feature>
<dbReference type="Pfam" id="PF00662">
    <property type="entry name" value="Proton_antipo_N"/>
    <property type="match status" value="1"/>
</dbReference>
<evidence type="ECO:0000313" key="12">
    <source>
        <dbReference type="EMBL" id="KAA6447790.1"/>
    </source>
</evidence>
<dbReference type="GO" id="GO:0008137">
    <property type="term" value="F:NADH dehydrogenase (ubiquinone) activity"/>
    <property type="evidence" value="ECO:0007669"/>
    <property type="project" value="InterPro"/>
</dbReference>
<dbReference type="PANTHER" id="PTHR42829">
    <property type="entry name" value="NADH-UBIQUINONE OXIDOREDUCTASE CHAIN 5"/>
    <property type="match status" value="1"/>
</dbReference>
<feature type="transmembrane region" description="Helical" evidence="8">
    <location>
        <begin position="354"/>
        <end position="373"/>
    </location>
</feature>
<evidence type="ECO:0000256" key="2">
    <source>
        <dbReference type="ARBA" id="ARBA00008483"/>
    </source>
</evidence>
<evidence type="ECO:0000256" key="7">
    <source>
        <dbReference type="ARBA" id="ARBA00023136"/>
    </source>
</evidence>
<dbReference type="STRING" id="1925020.BTA30_16510"/>
<dbReference type="GO" id="GO:0005886">
    <property type="term" value="C:plasma membrane"/>
    <property type="evidence" value="ECO:0007669"/>
    <property type="project" value="UniProtKB-SubCell"/>
</dbReference>
<keyword evidence="3 8" id="KW-0813">Transport</keyword>
<keyword evidence="5 8" id="KW-0812">Transmembrane</keyword>
<reference evidence="12 13" key="1">
    <citation type="submission" date="2018-08" db="EMBL/GenBank/DDBJ databases">
        <title>Bacillus phenotypic plasticity.</title>
        <authorList>
            <person name="Hurtado E."/>
        </authorList>
    </citation>
    <scope>NUCLEOTIDE SEQUENCE [LARGE SCALE GENOMIC DNA]</scope>
    <source>
        <strain evidence="12 13">427</strain>
    </source>
</reference>
<evidence type="ECO:0000256" key="6">
    <source>
        <dbReference type="ARBA" id="ARBA00022989"/>
    </source>
</evidence>
<evidence type="ECO:0000259" key="10">
    <source>
        <dbReference type="Pfam" id="PF00361"/>
    </source>
</evidence>
<accession>A0A5M8RK67</accession>